<reference evidence="9 10" key="1">
    <citation type="submission" date="2019-02" db="EMBL/GenBank/DDBJ databases">
        <title>Deep-cultivation of Planctomycetes and their phenomic and genomic characterization uncovers novel biology.</title>
        <authorList>
            <person name="Wiegand S."/>
            <person name="Jogler M."/>
            <person name="Boedeker C."/>
            <person name="Pinto D."/>
            <person name="Vollmers J."/>
            <person name="Rivas-Marin E."/>
            <person name="Kohn T."/>
            <person name="Peeters S.H."/>
            <person name="Heuer A."/>
            <person name="Rast P."/>
            <person name="Oberbeckmann S."/>
            <person name="Bunk B."/>
            <person name="Jeske O."/>
            <person name="Meyerdierks A."/>
            <person name="Storesund J.E."/>
            <person name="Kallscheuer N."/>
            <person name="Luecker S."/>
            <person name="Lage O.M."/>
            <person name="Pohl T."/>
            <person name="Merkel B.J."/>
            <person name="Hornburger P."/>
            <person name="Mueller R.-W."/>
            <person name="Bruemmer F."/>
            <person name="Labrenz M."/>
            <person name="Spormann A.M."/>
            <person name="Op den Camp H."/>
            <person name="Overmann J."/>
            <person name="Amann R."/>
            <person name="Jetten M.S.M."/>
            <person name="Mascher T."/>
            <person name="Medema M.H."/>
            <person name="Devos D.P."/>
            <person name="Kaster A.-K."/>
            <person name="Ovreas L."/>
            <person name="Rohde M."/>
            <person name="Galperin M.Y."/>
            <person name="Jogler C."/>
        </authorList>
    </citation>
    <scope>NUCLEOTIDE SEQUENCE [LARGE SCALE GENOMIC DNA]</scope>
    <source>
        <strain evidence="9 10">Poly30</strain>
    </source>
</reference>
<keyword evidence="3" id="KW-0808">Transferase</keyword>
<gene>
    <name evidence="9" type="ORF">Poly30_16280</name>
</gene>
<evidence type="ECO:0000256" key="3">
    <source>
        <dbReference type="ARBA" id="ARBA00022679"/>
    </source>
</evidence>
<evidence type="ECO:0000256" key="4">
    <source>
        <dbReference type="ARBA" id="ARBA00022692"/>
    </source>
</evidence>
<feature type="transmembrane region" description="Helical" evidence="8">
    <location>
        <begin position="323"/>
        <end position="341"/>
    </location>
</feature>
<keyword evidence="5 8" id="KW-1133">Transmembrane helix</keyword>
<keyword evidence="4 8" id="KW-0812">Transmembrane</keyword>
<keyword evidence="2" id="KW-1003">Cell membrane</keyword>
<feature type="transmembrane region" description="Helical" evidence="8">
    <location>
        <begin position="294"/>
        <end position="311"/>
    </location>
</feature>
<dbReference type="GO" id="GO:0016758">
    <property type="term" value="F:hexosyltransferase activity"/>
    <property type="evidence" value="ECO:0007669"/>
    <property type="project" value="InterPro"/>
</dbReference>
<feature type="transmembrane region" description="Helical" evidence="8">
    <location>
        <begin position="185"/>
        <end position="210"/>
    </location>
</feature>
<evidence type="ECO:0008006" key="11">
    <source>
        <dbReference type="Google" id="ProtNLM"/>
    </source>
</evidence>
<feature type="transmembrane region" description="Helical" evidence="8">
    <location>
        <begin position="12"/>
        <end position="38"/>
    </location>
</feature>
<protein>
    <recommendedName>
        <fullName evidence="11">Polyprenol-phosphate-mannose-dependent alpha-(1-2)-phosphatidylinositol mannoside mannosyltransferase</fullName>
    </recommendedName>
</protein>
<dbReference type="AlphaFoldDB" id="A0A518EPV6"/>
<keyword evidence="10" id="KW-1185">Reference proteome</keyword>
<evidence type="ECO:0000256" key="5">
    <source>
        <dbReference type="ARBA" id="ARBA00022989"/>
    </source>
</evidence>
<evidence type="ECO:0000256" key="1">
    <source>
        <dbReference type="ARBA" id="ARBA00004651"/>
    </source>
</evidence>
<feature type="transmembrane region" description="Helical" evidence="8">
    <location>
        <begin position="361"/>
        <end position="381"/>
    </location>
</feature>
<sequence length="417" mass="43352">MGEQVSHPTSRAPGLVASVAIALAAACATFAFAALLLWRSGARTLAALDFNAALFEDFLGPYWATAHNLLTASQEPAAGYLYPSTLAWLLAPIAWLGAWLDARLGGGSMAASWAAVAFVLGSLAVLIASVFSMLRPQSLWIAAAAGAVFGLAHAPIHGGYWAQASLPAIAGLAAGLALFQKDRPVLGGAAIGFAGALKLHPLIGVVALVVPRRGSGRSTVGAVTAAISWCLFTVGLPWVAMGSDAFLRFHRAVFERLGAMNAWVMTKEGGRGSQDLPAILGRAVPLDSHLARKAVGWTIGVFLVWLAVRALRSRESGTPRMLAAFVFLAAVPWAAVSPTWPHGLLWVPAAWWIAANSSSRVSGWLAAASFAAGSIVALRALGTPEAYAWYGLPAWSAFLAVASAAAAVFDRSLAPRD</sequence>
<comment type="subcellular location">
    <subcellularLocation>
        <location evidence="1">Cell membrane</location>
        <topology evidence="1">Multi-pass membrane protein</topology>
    </subcellularLocation>
</comment>
<evidence type="ECO:0000256" key="8">
    <source>
        <dbReference type="SAM" id="Phobius"/>
    </source>
</evidence>
<evidence type="ECO:0000256" key="2">
    <source>
        <dbReference type="ARBA" id="ARBA00022475"/>
    </source>
</evidence>
<name>A0A518EPV6_9BACT</name>
<dbReference type="InterPro" id="IPR018584">
    <property type="entry name" value="GT87"/>
</dbReference>
<accession>A0A518EPV6</accession>
<organism evidence="9 10">
    <name type="scientific">Saltatorellus ferox</name>
    <dbReference type="NCBI Taxonomy" id="2528018"/>
    <lineage>
        <taxon>Bacteria</taxon>
        <taxon>Pseudomonadati</taxon>
        <taxon>Planctomycetota</taxon>
        <taxon>Planctomycetia</taxon>
        <taxon>Planctomycetia incertae sedis</taxon>
        <taxon>Saltatorellus</taxon>
    </lineage>
</organism>
<dbReference type="EMBL" id="CP036434">
    <property type="protein sequence ID" value="QDV06123.1"/>
    <property type="molecule type" value="Genomic_DNA"/>
</dbReference>
<feature type="transmembrane region" description="Helical" evidence="8">
    <location>
        <begin position="222"/>
        <end position="241"/>
    </location>
</feature>
<feature type="transmembrane region" description="Helical" evidence="8">
    <location>
        <begin position="137"/>
        <end position="154"/>
    </location>
</feature>
<evidence type="ECO:0000313" key="9">
    <source>
        <dbReference type="EMBL" id="QDV06123.1"/>
    </source>
</evidence>
<proteinExistence type="inferred from homology"/>
<evidence type="ECO:0000256" key="6">
    <source>
        <dbReference type="ARBA" id="ARBA00023136"/>
    </source>
</evidence>
<feature type="transmembrane region" description="Helical" evidence="8">
    <location>
        <begin position="388"/>
        <end position="409"/>
    </location>
</feature>
<comment type="similarity">
    <text evidence="7">Belongs to the glycosyltransferase 87 family.</text>
</comment>
<feature type="transmembrane region" description="Helical" evidence="8">
    <location>
        <begin position="80"/>
        <end position="100"/>
    </location>
</feature>
<evidence type="ECO:0000256" key="7">
    <source>
        <dbReference type="ARBA" id="ARBA00024033"/>
    </source>
</evidence>
<dbReference type="Pfam" id="PF09594">
    <property type="entry name" value="GT87"/>
    <property type="match status" value="1"/>
</dbReference>
<keyword evidence="6 8" id="KW-0472">Membrane</keyword>
<feature type="transmembrane region" description="Helical" evidence="8">
    <location>
        <begin position="112"/>
        <end position="131"/>
    </location>
</feature>
<dbReference type="GO" id="GO:0005886">
    <property type="term" value="C:plasma membrane"/>
    <property type="evidence" value="ECO:0007669"/>
    <property type="project" value="UniProtKB-SubCell"/>
</dbReference>
<dbReference type="Proteomes" id="UP000320390">
    <property type="component" value="Chromosome"/>
</dbReference>
<evidence type="ECO:0000313" key="10">
    <source>
        <dbReference type="Proteomes" id="UP000320390"/>
    </source>
</evidence>